<proteinExistence type="predicted"/>
<dbReference type="Pfam" id="PF13180">
    <property type="entry name" value="PDZ_2"/>
    <property type="match status" value="1"/>
</dbReference>
<evidence type="ECO:0000259" key="3">
    <source>
        <dbReference type="PROSITE" id="PS50106"/>
    </source>
</evidence>
<protein>
    <submittedName>
        <fullName evidence="4">Serine protease</fullName>
    </submittedName>
</protein>
<dbReference type="SMART" id="SM00228">
    <property type="entry name" value="PDZ"/>
    <property type="match status" value="1"/>
</dbReference>
<dbReference type="GO" id="GO:0004252">
    <property type="term" value="F:serine-type endopeptidase activity"/>
    <property type="evidence" value="ECO:0007669"/>
    <property type="project" value="InterPro"/>
</dbReference>
<evidence type="ECO:0000313" key="5">
    <source>
        <dbReference type="Proteomes" id="UP000017396"/>
    </source>
</evidence>
<dbReference type="PANTHER" id="PTHR43343">
    <property type="entry name" value="PEPTIDASE S12"/>
    <property type="match status" value="1"/>
</dbReference>
<feature type="domain" description="PDZ" evidence="3">
    <location>
        <begin position="196"/>
        <end position="289"/>
    </location>
</feature>
<dbReference type="InterPro" id="IPR001940">
    <property type="entry name" value="Peptidase_S1C"/>
</dbReference>
<dbReference type="InterPro" id="IPR036034">
    <property type="entry name" value="PDZ_sf"/>
</dbReference>
<dbReference type="PATRIC" id="fig|1183438.3.peg.1007"/>
<dbReference type="KEGG" id="glj:GKIL_1012"/>
<keyword evidence="2" id="KW-0378">Hydrolase</keyword>
<dbReference type="PRINTS" id="PR00834">
    <property type="entry name" value="PROTEASES2C"/>
</dbReference>
<dbReference type="PANTHER" id="PTHR43343:SF3">
    <property type="entry name" value="PROTEASE DO-LIKE 8, CHLOROPLASTIC"/>
    <property type="match status" value="1"/>
</dbReference>
<evidence type="ECO:0000313" key="4">
    <source>
        <dbReference type="EMBL" id="AGY57258.1"/>
    </source>
</evidence>
<organism evidence="4 5">
    <name type="scientific">Gloeobacter kilaueensis (strain ATCC BAA-2537 / CCAP 1431/1 / ULC 316 / JS1)</name>
    <dbReference type="NCBI Taxonomy" id="1183438"/>
    <lineage>
        <taxon>Bacteria</taxon>
        <taxon>Bacillati</taxon>
        <taxon>Cyanobacteriota</taxon>
        <taxon>Cyanophyceae</taxon>
        <taxon>Gloeobacterales</taxon>
        <taxon>Gloeobacteraceae</taxon>
        <taxon>Gloeobacter</taxon>
    </lineage>
</organism>
<dbReference type="InterPro" id="IPR009003">
    <property type="entry name" value="Peptidase_S1_PA"/>
</dbReference>
<dbReference type="InterPro" id="IPR051201">
    <property type="entry name" value="Chloro_Bact_Ser_Proteases"/>
</dbReference>
<dbReference type="eggNOG" id="COG0265">
    <property type="taxonomic scope" value="Bacteria"/>
</dbReference>
<dbReference type="EMBL" id="CP003587">
    <property type="protein sequence ID" value="AGY57258.1"/>
    <property type="molecule type" value="Genomic_DNA"/>
</dbReference>
<sequence>MTASSTLSSISSELAATVERASPAVVAVNARTRIAASGIHWREGIVVTAEHTLKRDEEITVSFADGRSGSATLVGRDPGSDLAVLRVADLPEATTPFAAADSLKVGHLVLAIARPGEGGPSASLGTVSTISGPWRTWRGGQIDRLIRLDLNFYPGFSGGALVDTAGQIVGLTTAGLSRSAVVAVPVSTIERTVDQLLATGRIARGYLGIGMQPVRLPDALKAQLNLAGNGGVIVVNLEHEGPAERSGVLIGDVLVAIDGTTIDDTDDVLALLSPERVGKSVPVQAVRGGQPVALTITIGERPRRGG</sequence>
<dbReference type="HOGENOM" id="CLU_020120_2_2_3"/>
<dbReference type="InterPro" id="IPR001478">
    <property type="entry name" value="PDZ"/>
</dbReference>
<dbReference type="Pfam" id="PF13365">
    <property type="entry name" value="Trypsin_2"/>
    <property type="match status" value="1"/>
</dbReference>
<dbReference type="Gene3D" id="2.30.42.10">
    <property type="match status" value="1"/>
</dbReference>
<accession>U5QEF0</accession>
<dbReference type="Proteomes" id="UP000017396">
    <property type="component" value="Chromosome"/>
</dbReference>
<dbReference type="SUPFAM" id="SSF50494">
    <property type="entry name" value="Trypsin-like serine proteases"/>
    <property type="match status" value="1"/>
</dbReference>
<dbReference type="AlphaFoldDB" id="U5QEF0"/>
<name>U5QEF0_GLOK1</name>
<dbReference type="SUPFAM" id="SSF50156">
    <property type="entry name" value="PDZ domain-like"/>
    <property type="match status" value="1"/>
</dbReference>
<dbReference type="GO" id="GO:0006508">
    <property type="term" value="P:proteolysis"/>
    <property type="evidence" value="ECO:0007669"/>
    <property type="project" value="UniProtKB-KW"/>
</dbReference>
<reference evidence="4 5" key="1">
    <citation type="journal article" date="2013" name="PLoS ONE">
        <title>Cultivation and Complete Genome Sequencing of Gloeobacter kilaueensis sp. nov., from a Lava Cave in Kilauea Caldera, Hawai'i.</title>
        <authorList>
            <person name="Saw J.H."/>
            <person name="Schatz M."/>
            <person name="Brown M.V."/>
            <person name="Kunkel D.D."/>
            <person name="Foster J.S."/>
            <person name="Shick H."/>
            <person name="Christensen S."/>
            <person name="Hou S."/>
            <person name="Wan X."/>
            <person name="Donachie S.P."/>
        </authorList>
    </citation>
    <scope>NUCLEOTIDE SEQUENCE [LARGE SCALE GENOMIC DNA]</scope>
    <source>
        <strain evidence="5">JS</strain>
    </source>
</reference>
<dbReference type="PROSITE" id="PS50106">
    <property type="entry name" value="PDZ"/>
    <property type="match status" value="1"/>
</dbReference>
<evidence type="ECO:0000256" key="1">
    <source>
        <dbReference type="ARBA" id="ARBA00022670"/>
    </source>
</evidence>
<dbReference type="OrthoDB" id="9792183at2"/>
<keyword evidence="5" id="KW-1185">Reference proteome</keyword>
<dbReference type="Gene3D" id="2.40.10.120">
    <property type="match status" value="1"/>
</dbReference>
<evidence type="ECO:0000256" key="2">
    <source>
        <dbReference type="ARBA" id="ARBA00022801"/>
    </source>
</evidence>
<keyword evidence="1 4" id="KW-0645">Protease</keyword>
<dbReference type="STRING" id="1183438.GKIL_1012"/>
<dbReference type="RefSeq" id="WP_023172324.1">
    <property type="nucleotide sequence ID" value="NC_022600.1"/>
</dbReference>
<gene>
    <name evidence="4" type="ORF">GKIL_1012</name>
</gene>